<accession>A0A6N2THY6</accession>
<dbReference type="RefSeq" id="WP_412110168.1">
    <property type="nucleotide sequence ID" value="NZ_CACRST010000014.1"/>
</dbReference>
<dbReference type="EMBL" id="CACRST010000014">
    <property type="protein sequence ID" value="VYT05340.1"/>
    <property type="molecule type" value="Genomic_DNA"/>
</dbReference>
<feature type="transmembrane region" description="Helical" evidence="1">
    <location>
        <begin position="12"/>
        <end position="29"/>
    </location>
</feature>
<keyword evidence="1" id="KW-0812">Transmembrane</keyword>
<name>A0A6N2THY6_9FIRM</name>
<organism evidence="2">
    <name type="scientific">Blautia glucerasea</name>
    <dbReference type="NCBI Taxonomy" id="536633"/>
    <lineage>
        <taxon>Bacteria</taxon>
        <taxon>Bacillati</taxon>
        <taxon>Bacillota</taxon>
        <taxon>Clostridia</taxon>
        <taxon>Lachnospirales</taxon>
        <taxon>Lachnospiraceae</taxon>
        <taxon>Blautia</taxon>
    </lineage>
</organism>
<sequence length="66" mass="7287">MKRDSAVELLRLLGCLIVIGVHTCLGAMVNGNYDFSRTFIACLLADGVAIFWFITGFFLIEITKTS</sequence>
<dbReference type="AlphaFoldDB" id="A0A6N2THY6"/>
<gene>
    <name evidence="2" type="ORF">BGLFYP119_01618</name>
</gene>
<proteinExistence type="predicted"/>
<keyword evidence="1" id="KW-0472">Membrane</keyword>
<keyword evidence="1" id="KW-1133">Transmembrane helix</keyword>
<protein>
    <recommendedName>
        <fullName evidence="3">Acyltransferase family protein</fullName>
    </recommendedName>
</protein>
<feature type="transmembrane region" description="Helical" evidence="1">
    <location>
        <begin position="35"/>
        <end position="60"/>
    </location>
</feature>
<reference evidence="2" key="1">
    <citation type="submission" date="2019-11" db="EMBL/GenBank/DDBJ databases">
        <authorList>
            <person name="Feng L."/>
        </authorList>
    </citation>
    <scope>NUCLEOTIDE SEQUENCE</scope>
    <source>
        <strain evidence="2">BgluceraseaLFYP119</strain>
    </source>
</reference>
<evidence type="ECO:0000313" key="2">
    <source>
        <dbReference type="EMBL" id="VYT05340.1"/>
    </source>
</evidence>
<evidence type="ECO:0000256" key="1">
    <source>
        <dbReference type="SAM" id="Phobius"/>
    </source>
</evidence>
<evidence type="ECO:0008006" key="3">
    <source>
        <dbReference type="Google" id="ProtNLM"/>
    </source>
</evidence>